<accession>A0A0A9BWW8</accession>
<reference evidence="1" key="2">
    <citation type="journal article" date="2015" name="Data Brief">
        <title>Shoot transcriptome of the giant reed, Arundo donax.</title>
        <authorList>
            <person name="Barrero R.A."/>
            <person name="Guerrero F.D."/>
            <person name="Moolhuijzen P."/>
            <person name="Goolsby J.A."/>
            <person name="Tidwell J."/>
            <person name="Bellgard S.E."/>
            <person name="Bellgard M.I."/>
        </authorList>
    </citation>
    <scope>NUCLEOTIDE SEQUENCE</scope>
    <source>
        <tissue evidence="1">Shoot tissue taken approximately 20 cm above the soil surface</tissue>
    </source>
</reference>
<organism evidence="1">
    <name type="scientific">Arundo donax</name>
    <name type="common">Giant reed</name>
    <name type="synonym">Donax arundinaceus</name>
    <dbReference type="NCBI Taxonomy" id="35708"/>
    <lineage>
        <taxon>Eukaryota</taxon>
        <taxon>Viridiplantae</taxon>
        <taxon>Streptophyta</taxon>
        <taxon>Embryophyta</taxon>
        <taxon>Tracheophyta</taxon>
        <taxon>Spermatophyta</taxon>
        <taxon>Magnoliopsida</taxon>
        <taxon>Liliopsida</taxon>
        <taxon>Poales</taxon>
        <taxon>Poaceae</taxon>
        <taxon>PACMAD clade</taxon>
        <taxon>Arundinoideae</taxon>
        <taxon>Arundineae</taxon>
        <taxon>Arundo</taxon>
    </lineage>
</organism>
<proteinExistence type="predicted"/>
<sequence>MSSFFKINSHPILSLLSPFLSQSPFSLPWSSRRLGFLQEKSYCFLSS</sequence>
<name>A0A0A9BWW8_ARUDO</name>
<evidence type="ECO:0000313" key="1">
    <source>
        <dbReference type="EMBL" id="JAD66703.1"/>
    </source>
</evidence>
<protein>
    <submittedName>
        <fullName evidence="1">Uncharacterized protein</fullName>
    </submittedName>
</protein>
<dbReference type="EMBL" id="GBRH01231192">
    <property type="protein sequence ID" value="JAD66703.1"/>
    <property type="molecule type" value="Transcribed_RNA"/>
</dbReference>
<reference evidence="1" key="1">
    <citation type="submission" date="2014-09" db="EMBL/GenBank/DDBJ databases">
        <authorList>
            <person name="Magalhaes I.L.F."/>
            <person name="Oliveira U."/>
            <person name="Santos F.R."/>
            <person name="Vidigal T.H.D.A."/>
            <person name="Brescovit A.D."/>
            <person name="Santos A.J."/>
        </authorList>
    </citation>
    <scope>NUCLEOTIDE SEQUENCE</scope>
    <source>
        <tissue evidence="1">Shoot tissue taken approximately 20 cm above the soil surface</tissue>
    </source>
</reference>
<dbReference type="AlphaFoldDB" id="A0A0A9BWW8"/>